<dbReference type="OrthoDB" id="312106at2759"/>
<dbReference type="GO" id="GO:0035556">
    <property type="term" value="P:intracellular signal transduction"/>
    <property type="evidence" value="ECO:0007669"/>
    <property type="project" value="TreeGrafter"/>
</dbReference>
<dbReference type="InterPro" id="IPR000719">
    <property type="entry name" value="Prot_kinase_dom"/>
</dbReference>
<keyword evidence="2" id="KW-0723">Serine/threonine-protein kinase</keyword>
<dbReference type="PROSITE" id="PS00108">
    <property type="entry name" value="PROTEIN_KINASE_ST"/>
    <property type="match status" value="1"/>
</dbReference>
<evidence type="ECO:0000256" key="3">
    <source>
        <dbReference type="ARBA" id="ARBA00022679"/>
    </source>
</evidence>
<dbReference type="GO" id="GO:0004674">
    <property type="term" value="F:protein serine/threonine kinase activity"/>
    <property type="evidence" value="ECO:0007669"/>
    <property type="project" value="UniProtKB-KW"/>
</dbReference>
<reference evidence="9" key="1">
    <citation type="submission" date="2021-01" db="EMBL/GenBank/DDBJ databases">
        <authorList>
            <consortium name="Genoscope - CEA"/>
            <person name="William W."/>
        </authorList>
    </citation>
    <scope>NUCLEOTIDE SEQUENCE</scope>
</reference>
<comment type="caution">
    <text evidence="9">The sequence shown here is derived from an EMBL/GenBank/DDBJ whole genome shotgun (WGS) entry which is preliminary data.</text>
</comment>
<feature type="coiled-coil region" evidence="7">
    <location>
        <begin position="850"/>
        <end position="877"/>
    </location>
</feature>
<feature type="coiled-coil region" evidence="7">
    <location>
        <begin position="670"/>
        <end position="740"/>
    </location>
</feature>
<gene>
    <name evidence="9" type="ORF">PSON_ATCC_30995.1.T1480135</name>
</gene>
<protein>
    <recommendedName>
        <fullName evidence="1">non-specific serine/threonine protein kinase</fullName>
        <ecNumber evidence="1">2.7.11.1</ecNumber>
    </recommendedName>
</protein>
<organism evidence="9 10">
    <name type="scientific">Paramecium sonneborni</name>
    <dbReference type="NCBI Taxonomy" id="65129"/>
    <lineage>
        <taxon>Eukaryota</taxon>
        <taxon>Sar</taxon>
        <taxon>Alveolata</taxon>
        <taxon>Ciliophora</taxon>
        <taxon>Intramacronucleata</taxon>
        <taxon>Oligohymenophorea</taxon>
        <taxon>Peniculida</taxon>
        <taxon>Parameciidae</taxon>
        <taxon>Paramecium</taxon>
    </lineage>
</organism>
<dbReference type="Pfam" id="PF00069">
    <property type="entry name" value="Pkinase"/>
    <property type="match status" value="1"/>
</dbReference>
<keyword evidence="3" id="KW-0808">Transferase</keyword>
<dbReference type="EC" id="2.7.11.1" evidence="1"/>
<evidence type="ECO:0000256" key="1">
    <source>
        <dbReference type="ARBA" id="ARBA00012513"/>
    </source>
</evidence>
<feature type="coiled-coil region" evidence="7">
    <location>
        <begin position="291"/>
        <end position="382"/>
    </location>
</feature>
<evidence type="ECO:0000259" key="8">
    <source>
        <dbReference type="PROSITE" id="PS50011"/>
    </source>
</evidence>
<accession>A0A8S1R897</accession>
<feature type="coiled-coil region" evidence="7">
    <location>
        <begin position="412"/>
        <end position="501"/>
    </location>
</feature>
<name>A0A8S1R897_9CILI</name>
<feature type="coiled-coil region" evidence="7">
    <location>
        <begin position="996"/>
        <end position="1026"/>
    </location>
</feature>
<dbReference type="InterPro" id="IPR008271">
    <property type="entry name" value="Ser/Thr_kinase_AS"/>
</dbReference>
<dbReference type="PANTHER" id="PTHR24356:SF1">
    <property type="entry name" value="SERINE_THREONINE-PROTEIN KINASE GREATWALL"/>
    <property type="match status" value="1"/>
</dbReference>
<keyword evidence="10" id="KW-1185">Reference proteome</keyword>
<evidence type="ECO:0000313" key="10">
    <source>
        <dbReference type="Proteomes" id="UP000692954"/>
    </source>
</evidence>
<evidence type="ECO:0000256" key="2">
    <source>
        <dbReference type="ARBA" id="ARBA00022527"/>
    </source>
</evidence>
<evidence type="ECO:0000256" key="6">
    <source>
        <dbReference type="ARBA" id="ARBA00022840"/>
    </source>
</evidence>
<evidence type="ECO:0000256" key="4">
    <source>
        <dbReference type="ARBA" id="ARBA00022741"/>
    </source>
</evidence>
<dbReference type="EMBL" id="CAJJDN010000148">
    <property type="protein sequence ID" value="CAD8124038.1"/>
    <property type="molecule type" value="Genomic_DNA"/>
</dbReference>
<proteinExistence type="predicted"/>
<feature type="coiled-coil region" evidence="7">
    <location>
        <begin position="571"/>
        <end position="628"/>
    </location>
</feature>
<dbReference type="PANTHER" id="PTHR24356">
    <property type="entry name" value="SERINE/THREONINE-PROTEIN KINASE"/>
    <property type="match status" value="1"/>
</dbReference>
<keyword evidence="6" id="KW-0067">ATP-binding</keyword>
<feature type="coiled-coil region" evidence="7">
    <location>
        <begin position="769"/>
        <end position="825"/>
    </location>
</feature>
<dbReference type="GO" id="GO:0005524">
    <property type="term" value="F:ATP binding"/>
    <property type="evidence" value="ECO:0007669"/>
    <property type="project" value="UniProtKB-KW"/>
</dbReference>
<keyword evidence="4" id="KW-0547">Nucleotide-binding</keyword>
<evidence type="ECO:0000313" key="9">
    <source>
        <dbReference type="EMBL" id="CAD8124038.1"/>
    </source>
</evidence>
<evidence type="ECO:0000256" key="5">
    <source>
        <dbReference type="ARBA" id="ARBA00022777"/>
    </source>
</evidence>
<keyword evidence="5" id="KW-0418">Kinase</keyword>
<sequence>MENNQDLGKIMIEGVTYQKLQKLGEGTEGNVYKGQNIQTKEIVAIKEYKKINSNELKAIQSIRQNNFSHIIKIKGLQNYQNTCPIIVMEFADGEFFQYMQTNDYHRLDYQQKNQYFLQMVQGVSQLHQSGLFHRDLKPENFVFLNQPNNQKIIKLIDFGLVKENANQMAKTSCVGTPYYIAPEVLQSNSNLGSFYDKSVDIWSLGCIWYEILVGKTFFNGTSIQEIFNLVLNKSQVEIDKQIQINPILQQKEKNLIKEMLKKNSIQRLKLVKIIESYNQFNQQTQLDFQENKKLTKEIEELNIKLQRIQEEIKKAMKQEFDQKLHDLELKKKLEMEQMKKLIEKEKDKELSEKLEQFKNIQKNQFELQIKEKEKQLKIQQEYALKQQQDKELLAKMKFQQEIEFYNEMDKFKKSKEEEQNQYLSQYKERENQKKEEEIKQIQIKQEKQIKQQLEQEIKTKYMLDYSRKVTELETKQQQENSQQLQDKKQSLQILLQSHQNTIKMFSQNLNQTLQKIKNIDLQNDNKDKLIQYINSLLQNNTVKFQQNEQKQLQIQQVSKQEQLRGLESQQALELQQDIQDQNNNNRFISEQFTILQQQAGDKQRLEQKKEEEQKLQVLEQQLNIEKQNFKNNFFNLKQQYDQHSGDINKIQERINFYKRIQYSIKEQEKCQQVIEHHSKLAQELQVLEQQEKIIIQIDKSQQLITYQFFKSKLEELESAQDKMRNLIDEINQSIEQIDNKFLEEHQGQIDAQTNTLQDFYDKFTYLSENKQYAEKINQINNQIEIYFEQLQGLNSQLKYEIFLNYQKIKKTFDSISQKLQEFEKQYNLILQQKHNDQQIHQRNVERIKKLEVIEGQLNDFINKMNRLKNQVSNFSNNQFCKNETRTLIMDKQLKIDQNIHSIKQQYQDFQKFNQITSYQAINVQIIYLEQFQEKLKQELLNEQDKVNQLHLVLQKITNENKGEQEKEYFQLKNQFQLIYMQFFKEFLSAKIDKDKIIQLELINEKKEELKKQLEQEIETIDKYYEINKDNQMLSQELISIMKGKQQEFFNNIPVFINKLQDLNSKKNKKLTEVKQIAHNKQQELKFIPLDNTFIDTCKFLQQQEEFISQQITEISQIEQKSQQNPQAFNELKQKMQTLIYQLNQLIQKIPQNDEIQQFNNIYKNNLESYEKLYTLINYLKQYHLTRYCQRINENANQQNQNLKENSLRPAQLSKLNVKMEENAKRENEAQNQLKIYENILFHQYNNKMIEELQKDFEQISKQIQEVELQIKQKQLVKLRSQIKNQNNINEILNNKQYYKIAEFAQILELNIIRKNN</sequence>
<evidence type="ECO:0000256" key="7">
    <source>
        <dbReference type="SAM" id="Coils"/>
    </source>
</evidence>
<dbReference type="SMART" id="SM00220">
    <property type="entry name" value="S_TKc"/>
    <property type="match status" value="1"/>
</dbReference>
<feature type="coiled-coil region" evidence="7">
    <location>
        <begin position="1212"/>
        <end position="1295"/>
    </location>
</feature>
<dbReference type="InterPro" id="IPR050236">
    <property type="entry name" value="Ser_Thr_kinase_AGC"/>
</dbReference>
<feature type="domain" description="Protein kinase" evidence="8">
    <location>
        <begin position="17"/>
        <end position="281"/>
    </location>
</feature>
<dbReference type="PROSITE" id="PS50011">
    <property type="entry name" value="PROTEIN_KINASE_DOM"/>
    <property type="match status" value="1"/>
</dbReference>
<keyword evidence="7" id="KW-0175">Coiled coil</keyword>
<dbReference type="Proteomes" id="UP000692954">
    <property type="component" value="Unassembled WGS sequence"/>
</dbReference>